<feature type="region of interest" description="Disordered" evidence="1">
    <location>
        <begin position="1"/>
        <end position="22"/>
    </location>
</feature>
<gene>
    <name evidence="2" type="ORF">ALECFALPRED_003418</name>
</gene>
<accession>A0A8H3FKK3</accession>
<organism evidence="2 3">
    <name type="scientific">Alectoria fallacina</name>
    <dbReference type="NCBI Taxonomy" id="1903189"/>
    <lineage>
        <taxon>Eukaryota</taxon>
        <taxon>Fungi</taxon>
        <taxon>Dikarya</taxon>
        <taxon>Ascomycota</taxon>
        <taxon>Pezizomycotina</taxon>
        <taxon>Lecanoromycetes</taxon>
        <taxon>OSLEUM clade</taxon>
        <taxon>Lecanoromycetidae</taxon>
        <taxon>Lecanorales</taxon>
        <taxon>Lecanorineae</taxon>
        <taxon>Parmeliaceae</taxon>
        <taxon>Alectoria</taxon>
    </lineage>
</organism>
<proteinExistence type="predicted"/>
<feature type="compositionally biased region" description="Polar residues" evidence="1">
    <location>
        <begin position="1"/>
        <end position="11"/>
    </location>
</feature>
<evidence type="ECO:0000256" key="1">
    <source>
        <dbReference type="SAM" id="MobiDB-lite"/>
    </source>
</evidence>
<dbReference type="Proteomes" id="UP000664203">
    <property type="component" value="Unassembled WGS sequence"/>
</dbReference>
<evidence type="ECO:0000313" key="3">
    <source>
        <dbReference type="Proteomes" id="UP000664203"/>
    </source>
</evidence>
<keyword evidence="3" id="KW-1185">Reference proteome</keyword>
<name>A0A8H3FKK3_9LECA</name>
<sequence length="256" mass="28480">MASVAPQTAVSTRKPKSHQRPSLLTIPRELRHKIIAPLLQSGDLSILCVCPAITEEALQRIKYEATFRVNFGINGRENTVLGRASIPAGIQNVEIRCHLPLEYSSESVDALRSSSIRHLGWYHYSTMGRCTITVEYDGGEGETLETLNIRTIFVPLLSYALSGYTQFNTVGIKVVRGGSRDTSYWNSSPQRRLCMDASDLKVLNKRMMPGLGPAEFINHGESGSLEFHPRAHVKRRSEPSIVALLSSLAFEDCEMF</sequence>
<dbReference type="EMBL" id="CAJPDR010000213">
    <property type="protein sequence ID" value="CAF9926326.1"/>
    <property type="molecule type" value="Genomic_DNA"/>
</dbReference>
<reference evidence="2" key="1">
    <citation type="submission" date="2021-03" db="EMBL/GenBank/DDBJ databases">
        <authorList>
            <person name="Tagirdzhanova G."/>
        </authorList>
    </citation>
    <scope>NUCLEOTIDE SEQUENCE</scope>
</reference>
<dbReference type="AlphaFoldDB" id="A0A8H3FKK3"/>
<dbReference type="OrthoDB" id="5312499at2759"/>
<comment type="caution">
    <text evidence="2">The sequence shown here is derived from an EMBL/GenBank/DDBJ whole genome shotgun (WGS) entry which is preliminary data.</text>
</comment>
<evidence type="ECO:0000313" key="2">
    <source>
        <dbReference type="EMBL" id="CAF9926326.1"/>
    </source>
</evidence>
<protein>
    <submittedName>
        <fullName evidence="2">Uncharacterized protein</fullName>
    </submittedName>
</protein>